<accession>A0A9E7R0H2</accession>
<sequence length="254" mass="29102">MESSGDEGDDDHNVIQVGDREDVELMYRFYTDLRDEINQSIETQNKVVIGGGVLIGLAYGLQLSGVLDELVMKNPTLKLIIAALPTLIILTISLWIVEQSRMMRAGHYLAFIENKINSELDGVYLTWENWLQDSEKPIYHDAHYVGQVVGYVLFLYGLAVLGLLMYAYELLELTVGSVMSLSIPWFSIEFLYFMLNIVLLLYLSKYTYLIIFHDTDTDADFDSFRKWEQGYAKDKAFGVTYQHKMKTDEDSPDA</sequence>
<dbReference type="RefSeq" id="WP_260592415.1">
    <property type="nucleotide sequence ID" value="NZ_CP104003.1"/>
</dbReference>
<keyword evidence="1" id="KW-0812">Transmembrane</keyword>
<dbReference type="AlphaFoldDB" id="A0A9E7R0H2"/>
<dbReference type="GeneID" id="74943733"/>
<feature type="transmembrane region" description="Helical" evidence="1">
    <location>
        <begin position="79"/>
        <end position="97"/>
    </location>
</feature>
<keyword evidence="1" id="KW-0472">Membrane</keyword>
<feature type="transmembrane region" description="Helical" evidence="1">
    <location>
        <begin position="47"/>
        <end position="67"/>
    </location>
</feature>
<organism evidence="2 3">
    <name type="scientific">Salinirubellus salinus</name>
    <dbReference type="NCBI Taxonomy" id="1364945"/>
    <lineage>
        <taxon>Archaea</taxon>
        <taxon>Methanobacteriati</taxon>
        <taxon>Methanobacteriota</taxon>
        <taxon>Stenosarchaea group</taxon>
        <taxon>Halobacteria</taxon>
        <taxon>Halobacteriales</taxon>
        <taxon>Natronomonadaceae</taxon>
        <taxon>Salinirubellus</taxon>
    </lineage>
</organism>
<gene>
    <name evidence="2" type="ORF">N0B31_14885</name>
</gene>
<feature type="transmembrane region" description="Helical" evidence="1">
    <location>
        <begin position="183"/>
        <end position="203"/>
    </location>
</feature>
<evidence type="ECO:0000256" key="1">
    <source>
        <dbReference type="SAM" id="Phobius"/>
    </source>
</evidence>
<feature type="transmembrane region" description="Helical" evidence="1">
    <location>
        <begin position="148"/>
        <end position="168"/>
    </location>
</feature>
<evidence type="ECO:0000313" key="2">
    <source>
        <dbReference type="EMBL" id="UWM53421.1"/>
    </source>
</evidence>
<keyword evidence="3" id="KW-1185">Reference proteome</keyword>
<dbReference type="KEGG" id="ssai:N0B31_14885"/>
<protein>
    <submittedName>
        <fullName evidence="2">Uncharacterized protein</fullName>
    </submittedName>
</protein>
<proteinExistence type="predicted"/>
<dbReference type="EMBL" id="CP104003">
    <property type="protein sequence ID" value="UWM53421.1"/>
    <property type="molecule type" value="Genomic_DNA"/>
</dbReference>
<name>A0A9E7R0H2_9EURY</name>
<reference evidence="2" key="1">
    <citation type="submission" date="2022-09" db="EMBL/GenBank/DDBJ databases">
        <title>Diverse halophilic archaea isolated from saline environments.</title>
        <authorList>
            <person name="Cui H.-L."/>
        </authorList>
    </citation>
    <scope>NUCLEOTIDE SEQUENCE</scope>
    <source>
        <strain evidence="2">ZS-35-S2</strain>
    </source>
</reference>
<dbReference type="Proteomes" id="UP001057580">
    <property type="component" value="Chromosome"/>
</dbReference>
<keyword evidence="1" id="KW-1133">Transmembrane helix</keyword>
<evidence type="ECO:0000313" key="3">
    <source>
        <dbReference type="Proteomes" id="UP001057580"/>
    </source>
</evidence>